<organism evidence="7 8">
    <name type="scientific">Nonomuraea monospora</name>
    <dbReference type="NCBI Taxonomy" id="568818"/>
    <lineage>
        <taxon>Bacteria</taxon>
        <taxon>Bacillati</taxon>
        <taxon>Actinomycetota</taxon>
        <taxon>Actinomycetes</taxon>
        <taxon>Streptosporangiales</taxon>
        <taxon>Streptosporangiaceae</taxon>
        <taxon>Nonomuraea</taxon>
    </lineage>
</organism>
<keyword evidence="3 6" id="KW-0812">Transmembrane</keyword>
<feature type="transmembrane region" description="Helical" evidence="6">
    <location>
        <begin position="98"/>
        <end position="116"/>
    </location>
</feature>
<dbReference type="Proteomes" id="UP001499843">
    <property type="component" value="Unassembled WGS sequence"/>
</dbReference>
<evidence type="ECO:0000256" key="5">
    <source>
        <dbReference type="ARBA" id="ARBA00023136"/>
    </source>
</evidence>
<evidence type="ECO:0000256" key="1">
    <source>
        <dbReference type="ARBA" id="ARBA00004141"/>
    </source>
</evidence>
<feature type="transmembrane region" description="Helical" evidence="6">
    <location>
        <begin position="36"/>
        <end position="53"/>
    </location>
</feature>
<feature type="transmembrane region" description="Helical" evidence="6">
    <location>
        <begin position="73"/>
        <end position="91"/>
    </location>
</feature>
<feature type="transmembrane region" description="Helical" evidence="6">
    <location>
        <begin position="122"/>
        <end position="144"/>
    </location>
</feature>
<evidence type="ECO:0000256" key="4">
    <source>
        <dbReference type="ARBA" id="ARBA00022989"/>
    </source>
</evidence>
<accession>A0ABN3D1W9</accession>
<gene>
    <name evidence="7" type="ORF">GCM10009850_112780</name>
</gene>
<dbReference type="RefSeq" id="WP_344494842.1">
    <property type="nucleotide sequence ID" value="NZ_BAAAQX010000055.1"/>
</dbReference>
<dbReference type="InterPro" id="IPR001204">
    <property type="entry name" value="Phos_transporter"/>
</dbReference>
<evidence type="ECO:0000256" key="2">
    <source>
        <dbReference type="ARBA" id="ARBA00022448"/>
    </source>
</evidence>
<keyword evidence="8" id="KW-1185">Reference proteome</keyword>
<evidence type="ECO:0000313" key="7">
    <source>
        <dbReference type="EMBL" id="GAA2215810.1"/>
    </source>
</evidence>
<dbReference type="EMBL" id="BAAAQX010000055">
    <property type="protein sequence ID" value="GAA2215810.1"/>
    <property type="molecule type" value="Genomic_DNA"/>
</dbReference>
<reference evidence="7 8" key="1">
    <citation type="journal article" date="2019" name="Int. J. Syst. Evol. Microbiol.">
        <title>The Global Catalogue of Microorganisms (GCM) 10K type strain sequencing project: providing services to taxonomists for standard genome sequencing and annotation.</title>
        <authorList>
            <consortium name="The Broad Institute Genomics Platform"/>
            <consortium name="The Broad Institute Genome Sequencing Center for Infectious Disease"/>
            <person name="Wu L."/>
            <person name="Ma J."/>
        </authorList>
    </citation>
    <scope>NUCLEOTIDE SEQUENCE [LARGE SCALE GENOMIC DNA]</scope>
    <source>
        <strain evidence="7 8">JCM 16114</strain>
    </source>
</reference>
<feature type="transmembrane region" description="Helical" evidence="6">
    <location>
        <begin position="180"/>
        <end position="210"/>
    </location>
</feature>
<evidence type="ECO:0008006" key="9">
    <source>
        <dbReference type="Google" id="ProtNLM"/>
    </source>
</evidence>
<evidence type="ECO:0000256" key="3">
    <source>
        <dbReference type="ARBA" id="ARBA00022692"/>
    </source>
</evidence>
<evidence type="ECO:0000313" key="8">
    <source>
        <dbReference type="Proteomes" id="UP001499843"/>
    </source>
</evidence>
<name>A0ABN3D1W9_9ACTN</name>
<comment type="subcellular location">
    <subcellularLocation>
        <location evidence="1">Membrane</location>
        <topology evidence="1">Multi-pass membrane protein</topology>
    </subcellularLocation>
</comment>
<sequence>MTSELLLAGVFALVTGMNDGGALLATGHKLPTARPLAGLAVLVAAVALVPLATHEVAQTFTLRLAVLHGPEGRSAMTVAVIAALAVVLTLSHQGRPTSLTLAIVGGLTGAGLGWGLPVNGGSVALVLAVGLAAPFAGALAAPLMSRLLAALTTTIGLRRWHWAGLALLCVAYAANDGQKMLAVFTLALGMTGAPLPVTCVVAVLFGIGALRGMPRAGRTLSREIIASRPLDGVAAETGSAVTVIGCAATGLPVSMTQSIAGGLIGLGAARGGGRVRWHTAARIALAWVLTLPASTALAAVAAFALRELTSR</sequence>
<feature type="transmembrane region" description="Helical" evidence="6">
    <location>
        <begin position="6"/>
        <end position="24"/>
    </location>
</feature>
<feature type="transmembrane region" description="Helical" evidence="6">
    <location>
        <begin position="284"/>
        <end position="305"/>
    </location>
</feature>
<keyword evidence="2" id="KW-0813">Transport</keyword>
<dbReference type="Pfam" id="PF01384">
    <property type="entry name" value="PHO4"/>
    <property type="match status" value="1"/>
</dbReference>
<protein>
    <recommendedName>
        <fullName evidence="9">Inorganic phosphate transporter</fullName>
    </recommendedName>
</protein>
<feature type="transmembrane region" description="Helical" evidence="6">
    <location>
        <begin position="156"/>
        <end position="174"/>
    </location>
</feature>
<keyword evidence="5 6" id="KW-0472">Membrane</keyword>
<keyword evidence="4 6" id="KW-1133">Transmembrane helix</keyword>
<dbReference type="PANTHER" id="PTHR11101">
    <property type="entry name" value="PHOSPHATE TRANSPORTER"/>
    <property type="match status" value="1"/>
</dbReference>
<proteinExistence type="predicted"/>
<evidence type="ECO:0000256" key="6">
    <source>
        <dbReference type="SAM" id="Phobius"/>
    </source>
</evidence>
<dbReference type="PANTHER" id="PTHR11101:SF80">
    <property type="entry name" value="PHOSPHATE TRANSPORTER"/>
    <property type="match status" value="1"/>
</dbReference>
<comment type="caution">
    <text evidence="7">The sequence shown here is derived from an EMBL/GenBank/DDBJ whole genome shotgun (WGS) entry which is preliminary data.</text>
</comment>